<comment type="caution">
    <text evidence="1">The sequence shown here is derived from an EMBL/GenBank/DDBJ whole genome shotgun (WGS) entry which is preliminary data.</text>
</comment>
<accession>A0ACC1JE67</accession>
<organism evidence="1 2">
    <name type="scientific">Linderina macrospora</name>
    <dbReference type="NCBI Taxonomy" id="4868"/>
    <lineage>
        <taxon>Eukaryota</taxon>
        <taxon>Fungi</taxon>
        <taxon>Fungi incertae sedis</taxon>
        <taxon>Zoopagomycota</taxon>
        <taxon>Kickxellomycotina</taxon>
        <taxon>Kickxellomycetes</taxon>
        <taxon>Kickxellales</taxon>
        <taxon>Kickxellaceae</taxon>
        <taxon>Linderina</taxon>
    </lineage>
</organism>
<protein>
    <submittedName>
        <fullName evidence="1">Uncharacterized protein</fullName>
    </submittedName>
</protein>
<dbReference type="EMBL" id="JANBPW010000590">
    <property type="protein sequence ID" value="KAJ1948921.1"/>
    <property type="molecule type" value="Genomic_DNA"/>
</dbReference>
<reference evidence="1" key="1">
    <citation type="submission" date="2022-07" db="EMBL/GenBank/DDBJ databases">
        <title>Phylogenomic reconstructions and comparative analyses of Kickxellomycotina fungi.</title>
        <authorList>
            <person name="Reynolds N.K."/>
            <person name="Stajich J.E."/>
            <person name="Barry K."/>
            <person name="Grigoriev I.V."/>
            <person name="Crous P."/>
            <person name="Smith M.E."/>
        </authorList>
    </citation>
    <scope>NUCLEOTIDE SEQUENCE</scope>
    <source>
        <strain evidence="1">NRRL 5244</strain>
    </source>
</reference>
<proteinExistence type="predicted"/>
<gene>
    <name evidence="1" type="ORF">FBU59_001374</name>
</gene>
<feature type="non-terminal residue" evidence="1">
    <location>
        <position position="219"/>
    </location>
</feature>
<sequence length="219" mass="23357">MPGPEEDSQLLAHDETVTELVHNKEAAQVDLVPGEEEEAAIEATGELSEISAHEPTYDGNDTSEAELKLTEMATQMADAVKDADTGDAYEMVEHTEHNGELEEAQYDHAYESYDMGEVDMSAGEHVEATPGEYAEAGSILATQENGGQMLEGEQGEYAYEGELIDKQADGELMHEGQQIYDGDAGAYDENTGEYSVADPGSSLAALSQVITATAGLDNG</sequence>
<evidence type="ECO:0000313" key="2">
    <source>
        <dbReference type="Proteomes" id="UP001150603"/>
    </source>
</evidence>
<keyword evidence="2" id="KW-1185">Reference proteome</keyword>
<evidence type="ECO:0000313" key="1">
    <source>
        <dbReference type="EMBL" id="KAJ1948921.1"/>
    </source>
</evidence>
<dbReference type="Proteomes" id="UP001150603">
    <property type="component" value="Unassembled WGS sequence"/>
</dbReference>
<name>A0ACC1JE67_9FUNG</name>